<evidence type="ECO:0000313" key="3">
    <source>
        <dbReference type="Proteomes" id="UP000074108"/>
    </source>
</evidence>
<dbReference type="RefSeq" id="WP_010175928.1">
    <property type="nucleotide sequence ID" value="NZ_LDYG01000029.1"/>
</dbReference>
<organism evidence="2 3">
    <name type="scientific">Bacillus coahuilensis p1.1.43</name>
    <dbReference type="NCBI Taxonomy" id="1150625"/>
    <lineage>
        <taxon>Bacteria</taxon>
        <taxon>Bacillati</taxon>
        <taxon>Bacillota</taxon>
        <taxon>Bacilli</taxon>
        <taxon>Bacillales</taxon>
        <taxon>Bacillaceae</taxon>
        <taxon>Bacillus</taxon>
    </lineage>
</organism>
<dbReference type="Proteomes" id="UP000074108">
    <property type="component" value="Unassembled WGS sequence"/>
</dbReference>
<gene>
    <name evidence="2" type="ORF">Q75_09085</name>
</gene>
<sequence>MKIELTPSAQQFVESKTNGKAGYLKLRYETEGTGCVLNGVPALWFVSEPDDGDEKLETNVMPILVETSKKVFYDEQLKIDVTEKGHIQLKAPSHILNGRMAFIDHTKN</sequence>
<name>A0A147K7Z7_9BACI</name>
<dbReference type="SUPFAM" id="SSF89360">
    <property type="entry name" value="HesB-like domain"/>
    <property type="match status" value="1"/>
</dbReference>
<dbReference type="Gene3D" id="2.60.300.12">
    <property type="entry name" value="HesB-like domain"/>
    <property type="match status" value="1"/>
</dbReference>
<dbReference type="EMBL" id="LDYG01000029">
    <property type="protein sequence ID" value="KUP06283.1"/>
    <property type="molecule type" value="Genomic_DNA"/>
</dbReference>
<feature type="domain" description="Core" evidence="1">
    <location>
        <begin position="1"/>
        <end position="103"/>
    </location>
</feature>
<dbReference type="AlphaFoldDB" id="A0A147K7Z7"/>
<proteinExistence type="predicted"/>
<accession>A0A147K7Z7</accession>
<dbReference type="PATRIC" id="fig|1150625.3.peg.1925"/>
<dbReference type="InterPro" id="IPR000361">
    <property type="entry name" value="ATAP_core_dom"/>
</dbReference>
<dbReference type="OrthoDB" id="2361087at2"/>
<keyword evidence="3" id="KW-1185">Reference proteome</keyword>
<dbReference type="InterPro" id="IPR035903">
    <property type="entry name" value="HesB-like_dom_sf"/>
</dbReference>
<dbReference type="STRING" id="1150625.Q75_09085"/>
<dbReference type="Pfam" id="PF01521">
    <property type="entry name" value="Fe-S_biosyn"/>
    <property type="match status" value="1"/>
</dbReference>
<reference evidence="2 3" key="1">
    <citation type="journal article" date="2016" name="Front. Microbiol.">
        <title>Microevolution Analysis of Bacillus coahuilensis Unveils Differences in Phosphorus Acquisition Strategies and Their Regulation.</title>
        <authorList>
            <person name="Gomez-Lunar Z."/>
            <person name="Hernandez-Gonzalez I."/>
            <person name="Rodriguez-Torres M.D."/>
            <person name="Souza V."/>
            <person name="Olmedo-Alvarez G."/>
        </authorList>
    </citation>
    <scope>NUCLEOTIDE SEQUENCE [LARGE SCALE GENOMIC DNA]</scope>
    <source>
        <strain evidence="3">p1.1.43</strain>
    </source>
</reference>
<evidence type="ECO:0000313" key="2">
    <source>
        <dbReference type="EMBL" id="KUP06283.1"/>
    </source>
</evidence>
<comment type="caution">
    <text evidence="2">The sequence shown here is derived from an EMBL/GenBank/DDBJ whole genome shotgun (WGS) entry which is preliminary data.</text>
</comment>
<evidence type="ECO:0000259" key="1">
    <source>
        <dbReference type="Pfam" id="PF01521"/>
    </source>
</evidence>
<protein>
    <submittedName>
        <fullName evidence="2">Heme biosynthesis protein HemY</fullName>
    </submittedName>
</protein>